<dbReference type="Proteomes" id="UP000269396">
    <property type="component" value="Unassembled WGS sequence"/>
</dbReference>
<evidence type="ECO:0000313" key="1">
    <source>
        <dbReference type="EMBL" id="VDP82792.1"/>
    </source>
</evidence>
<proteinExistence type="predicted"/>
<keyword evidence="2" id="KW-1185">Reference proteome</keyword>
<gene>
    <name evidence="1" type="ORF">SMTD_LOCUS20559</name>
</gene>
<sequence>MYIEPHCSCEAIRWAVAKFCVNTPPARPNSLELRKKSKHLVIYF</sequence>
<name>A0A183Q1S3_9TREM</name>
<protein>
    <submittedName>
        <fullName evidence="1">Uncharacterized protein</fullName>
    </submittedName>
</protein>
<accession>A0A183Q1S3</accession>
<reference evidence="1 2" key="1">
    <citation type="submission" date="2018-11" db="EMBL/GenBank/DDBJ databases">
        <authorList>
            <consortium name="Pathogen Informatics"/>
        </authorList>
    </citation>
    <scope>NUCLEOTIDE SEQUENCE [LARGE SCALE GENOMIC DNA]</scope>
    <source>
        <strain>Denwood</strain>
        <strain evidence="2">Zambia</strain>
    </source>
</reference>
<dbReference type="EMBL" id="UZAL01044752">
    <property type="protein sequence ID" value="VDP82792.1"/>
    <property type="molecule type" value="Genomic_DNA"/>
</dbReference>
<evidence type="ECO:0000313" key="2">
    <source>
        <dbReference type="Proteomes" id="UP000269396"/>
    </source>
</evidence>
<dbReference type="AlphaFoldDB" id="A0A183Q1S3"/>
<organism evidence="1 2">
    <name type="scientific">Schistosoma mattheei</name>
    <dbReference type="NCBI Taxonomy" id="31246"/>
    <lineage>
        <taxon>Eukaryota</taxon>
        <taxon>Metazoa</taxon>
        <taxon>Spiralia</taxon>
        <taxon>Lophotrochozoa</taxon>
        <taxon>Platyhelminthes</taxon>
        <taxon>Trematoda</taxon>
        <taxon>Digenea</taxon>
        <taxon>Strigeidida</taxon>
        <taxon>Schistosomatoidea</taxon>
        <taxon>Schistosomatidae</taxon>
        <taxon>Schistosoma</taxon>
    </lineage>
</organism>